<accession>A0A1J1HUX4</accession>
<dbReference type="EMBL" id="CVRI01000015">
    <property type="protein sequence ID" value="CRK89961.1"/>
    <property type="molecule type" value="Genomic_DNA"/>
</dbReference>
<dbReference type="Proteomes" id="UP000183832">
    <property type="component" value="Unassembled WGS sequence"/>
</dbReference>
<keyword evidence="1" id="KW-0812">Transmembrane</keyword>
<feature type="transmembrane region" description="Helical" evidence="1">
    <location>
        <begin position="6"/>
        <end position="28"/>
    </location>
</feature>
<reference evidence="2 3" key="1">
    <citation type="submission" date="2015-04" db="EMBL/GenBank/DDBJ databases">
        <authorList>
            <person name="Syromyatnikov M.Y."/>
            <person name="Popov V.N."/>
        </authorList>
    </citation>
    <scope>NUCLEOTIDE SEQUENCE [LARGE SCALE GENOMIC DNA]</scope>
</reference>
<name>A0A1J1HUX4_9DIPT</name>
<keyword evidence="1" id="KW-1133">Transmembrane helix</keyword>
<proteinExistence type="predicted"/>
<dbReference type="AlphaFoldDB" id="A0A1J1HUX4"/>
<gene>
    <name evidence="2" type="ORF">CLUMA_CG003689</name>
</gene>
<protein>
    <submittedName>
        <fullName evidence="2">CLUMA_CG003689, isoform A</fullName>
    </submittedName>
</protein>
<evidence type="ECO:0000313" key="2">
    <source>
        <dbReference type="EMBL" id="CRK89961.1"/>
    </source>
</evidence>
<evidence type="ECO:0000313" key="3">
    <source>
        <dbReference type="Proteomes" id="UP000183832"/>
    </source>
</evidence>
<evidence type="ECO:0000256" key="1">
    <source>
        <dbReference type="SAM" id="Phobius"/>
    </source>
</evidence>
<keyword evidence="1" id="KW-0472">Membrane</keyword>
<organism evidence="2 3">
    <name type="scientific">Clunio marinus</name>
    <dbReference type="NCBI Taxonomy" id="568069"/>
    <lineage>
        <taxon>Eukaryota</taxon>
        <taxon>Metazoa</taxon>
        <taxon>Ecdysozoa</taxon>
        <taxon>Arthropoda</taxon>
        <taxon>Hexapoda</taxon>
        <taxon>Insecta</taxon>
        <taxon>Pterygota</taxon>
        <taxon>Neoptera</taxon>
        <taxon>Endopterygota</taxon>
        <taxon>Diptera</taxon>
        <taxon>Nematocera</taxon>
        <taxon>Chironomoidea</taxon>
        <taxon>Chironomidae</taxon>
        <taxon>Clunio</taxon>
    </lineage>
</organism>
<keyword evidence="3" id="KW-1185">Reference proteome</keyword>
<sequence length="74" mass="8510">MIIEAIVQFLLLSTYIDILEINAFLSFININTSNILRRLTFLTNPFMVFDLMFGNNIGFFLNRCACLTGQDLNL</sequence>